<feature type="compositionally biased region" description="Basic and acidic residues" evidence="1">
    <location>
        <begin position="447"/>
        <end position="457"/>
    </location>
</feature>
<feature type="domain" description="PSP proline-rich" evidence="2">
    <location>
        <begin position="272"/>
        <end position="325"/>
    </location>
</feature>
<dbReference type="PANTHER" id="PTHR12785:SF6">
    <property type="entry name" value="SPLICING FACTOR 3B SUBUNIT 2"/>
    <property type="match status" value="1"/>
</dbReference>
<evidence type="ECO:0000259" key="2">
    <source>
        <dbReference type="SMART" id="SM00581"/>
    </source>
</evidence>
<feature type="region of interest" description="Disordered" evidence="1">
    <location>
        <begin position="544"/>
        <end position="563"/>
    </location>
</feature>
<proteinExistence type="predicted"/>
<feature type="compositionally biased region" description="Acidic residues" evidence="1">
    <location>
        <begin position="106"/>
        <end position="115"/>
    </location>
</feature>
<dbReference type="GO" id="GO:0005634">
    <property type="term" value="C:nucleus"/>
    <property type="evidence" value="ECO:0007669"/>
    <property type="project" value="InterPro"/>
</dbReference>
<feature type="region of interest" description="Disordered" evidence="1">
    <location>
        <begin position="499"/>
        <end position="518"/>
    </location>
</feature>
<reference evidence="3 4" key="1">
    <citation type="submission" date="2020-02" db="EMBL/GenBank/DDBJ databases">
        <title>Comparative genomics of the hypocrealean fungal genus Beauvera.</title>
        <authorList>
            <person name="Showalter D.N."/>
            <person name="Bushley K.E."/>
            <person name="Rehner S.A."/>
        </authorList>
    </citation>
    <scope>NUCLEOTIDE SEQUENCE [LARGE SCALE GENOMIC DNA]</scope>
    <source>
        <strain evidence="3 4">ARSEF4384</strain>
    </source>
</reference>
<dbReference type="InterPro" id="IPR052584">
    <property type="entry name" value="U2_snRNP_Complex_Component"/>
</dbReference>
<feature type="compositionally biased region" description="Acidic residues" evidence="1">
    <location>
        <begin position="391"/>
        <end position="410"/>
    </location>
</feature>
<feature type="compositionally biased region" description="Basic and acidic residues" evidence="1">
    <location>
        <begin position="21"/>
        <end position="55"/>
    </location>
</feature>
<feature type="region of interest" description="Disordered" evidence="1">
    <location>
        <begin position="384"/>
        <end position="475"/>
    </location>
</feature>
<dbReference type="SMART" id="SM00581">
    <property type="entry name" value="PSP"/>
    <property type="match status" value="1"/>
</dbReference>
<feature type="region of interest" description="Disordered" evidence="1">
    <location>
        <begin position="1"/>
        <end position="57"/>
    </location>
</feature>
<dbReference type="InterPro" id="IPR007180">
    <property type="entry name" value="DUF382"/>
</dbReference>
<evidence type="ECO:0000256" key="1">
    <source>
        <dbReference type="SAM" id="MobiDB-lite"/>
    </source>
</evidence>
<dbReference type="EMBL" id="JAAHCF010000080">
    <property type="protein sequence ID" value="KAK8148615.1"/>
    <property type="molecule type" value="Genomic_DNA"/>
</dbReference>
<accession>A0AAW0S2Z7</accession>
<gene>
    <name evidence="3" type="ORF">G3M48_009640</name>
</gene>
<protein>
    <recommendedName>
        <fullName evidence="2">PSP proline-rich domain-containing protein</fullName>
    </recommendedName>
</protein>
<sequence length="591" mass="66021">MATTKMTKNQMRRAKKKEQKKAKAENGDKTGETPKEPEIETTPQEKPEDASEKEPAVQVEVDSLDAYDDDPAFAAYKEIFTRFNVNTGDEVSKNESQEQKGTVLYNDDDDIPDEDQQPKLSKKKRKALNTISVAQLKALAAVPEVVEWQDVSSTDPRVLVQIKSQRNVVPVPAHWSLKREYLSSKRGIEKSAFRLPQFIAETGIAEMRDAVLEKQAEQSLKQKQRERVAPKMGRLDIDYQKLYDAFFRFQTKPELTRFGEVYYEGKETEVDYQHFRPGDLSEATKEALGMPPGAPPPWLINQQRFGPPPSYPTIKIPGLNAPPPPGGAWGFHPGGWGKPPVDEFNRPLYGGDVFGITGQHGTQTQSAQQLDQLGVPAERTLWGELQPRAEESEEEEEESDEEESDEEDTGDAAGQEASGLETPSGYASTLHGDYPPQGTETSIAGEMDLRKERRGYDTEESSAPRAAYTVLPERQVRAEGFFGSDRAYDMAAAQRAGMPVLGGADEDESRKRKKPGDVDVAVDVDALNDRGGLGKDELRRRFEAGTREEGIGAQWAGGQDDDLADMIAEEGRKRQRLDRERVEKKKEGRRY</sequence>
<dbReference type="Pfam" id="PF04046">
    <property type="entry name" value="PSP"/>
    <property type="match status" value="1"/>
</dbReference>
<dbReference type="Pfam" id="PF04037">
    <property type="entry name" value="DUF382"/>
    <property type="match status" value="1"/>
</dbReference>
<organism evidence="3 4">
    <name type="scientific">Beauveria asiatica</name>
    <dbReference type="NCBI Taxonomy" id="1069075"/>
    <lineage>
        <taxon>Eukaryota</taxon>
        <taxon>Fungi</taxon>
        <taxon>Dikarya</taxon>
        <taxon>Ascomycota</taxon>
        <taxon>Pezizomycotina</taxon>
        <taxon>Sordariomycetes</taxon>
        <taxon>Hypocreomycetidae</taxon>
        <taxon>Hypocreales</taxon>
        <taxon>Cordycipitaceae</taxon>
        <taxon>Beauveria</taxon>
    </lineage>
</organism>
<evidence type="ECO:0000313" key="3">
    <source>
        <dbReference type="EMBL" id="KAK8148615.1"/>
    </source>
</evidence>
<feature type="compositionally biased region" description="Basic residues" evidence="1">
    <location>
        <begin position="10"/>
        <end position="20"/>
    </location>
</feature>
<dbReference type="AlphaFoldDB" id="A0AAW0S2Z7"/>
<dbReference type="Proteomes" id="UP001397290">
    <property type="component" value="Unassembled WGS sequence"/>
</dbReference>
<comment type="caution">
    <text evidence="3">The sequence shown here is derived from an EMBL/GenBank/DDBJ whole genome shotgun (WGS) entry which is preliminary data.</text>
</comment>
<dbReference type="InterPro" id="IPR006568">
    <property type="entry name" value="PSP_pro-rich"/>
</dbReference>
<feature type="region of interest" description="Disordered" evidence="1">
    <location>
        <begin position="85"/>
        <end position="123"/>
    </location>
</feature>
<dbReference type="PANTHER" id="PTHR12785">
    <property type="entry name" value="SPLICING FACTOR 3B"/>
    <property type="match status" value="1"/>
</dbReference>
<evidence type="ECO:0000313" key="4">
    <source>
        <dbReference type="Proteomes" id="UP001397290"/>
    </source>
</evidence>
<feature type="region of interest" description="Disordered" evidence="1">
    <location>
        <begin position="569"/>
        <end position="591"/>
    </location>
</feature>
<keyword evidence="4" id="KW-1185">Reference proteome</keyword>
<name>A0AAW0S2Z7_9HYPO</name>